<dbReference type="RefSeq" id="WP_006979167.1">
    <property type="nucleotide sequence ID" value="NZ_ABVL01000004.1"/>
</dbReference>
<feature type="signal peptide" evidence="1">
    <location>
        <begin position="1"/>
        <end position="24"/>
    </location>
</feature>
<feature type="chain" id="PRO_5002800320" evidence="1">
    <location>
        <begin position="25"/>
        <end position="301"/>
    </location>
</feature>
<dbReference type="InParanoid" id="B4CYV3"/>
<evidence type="ECO:0000313" key="4">
    <source>
        <dbReference type="Proteomes" id="UP000005824"/>
    </source>
</evidence>
<comment type="caution">
    <text evidence="3">The sequence shown here is derived from an EMBL/GenBank/DDBJ whole genome shotgun (WGS) entry which is preliminary data.</text>
</comment>
<dbReference type="Gene3D" id="3.20.20.140">
    <property type="entry name" value="Metal-dependent hydrolases"/>
    <property type="match status" value="1"/>
</dbReference>
<dbReference type="PROSITE" id="PS51318">
    <property type="entry name" value="TAT"/>
    <property type="match status" value="1"/>
</dbReference>
<organism evidence="3 4">
    <name type="scientific">Chthoniobacter flavus Ellin428</name>
    <dbReference type="NCBI Taxonomy" id="497964"/>
    <lineage>
        <taxon>Bacteria</taxon>
        <taxon>Pseudomonadati</taxon>
        <taxon>Verrucomicrobiota</taxon>
        <taxon>Spartobacteria</taxon>
        <taxon>Chthoniobacterales</taxon>
        <taxon>Chthoniobacteraceae</taxon>
        <taxon>Chthoniobacter</taxon>
    </lineage>
</organism>
<keyword evidence="3" id="KW-0378">Hydrolase</keyword>
<accession>B4CYV3</accession>
<dbReference type="SUPFAM" id="SSF51556">
    <property type="entry name" value="Metallo-dependent hydrolases"/>
    <property type="match status" value="1"/>
</dbReference>
<evidence type="ECO:0000256" key="1">
    <source>
        <dbReference type="SAM" id="SignalP"/>
    </source>
</evidence>
<dbReference type="STRING" id="497964.CfE428DRAFT_1841"/>
<dbReference type="eggNOG" id="COG2159">
    <property type="taxonomic scope" value="Bacteria"/>
</dbReference>
<dbReference type="AlphaFoldDB" id="B4CYV3"/>
<dbReference type="Pfam" id="PF04909">
    <property type="entry name" value="Amidohydro_2"/>
    <property type="match status" value="1"/>
</dbReference>
<protein>
    <submittedName>
        <fullName evidence="3">Amidohydrolase 2</fullName>
    </submittedName>
</protein>
<evidence type="ECO:0000313" key="3">
    <source>
        <dbReference type="EMBL" id="EDY20644.1"/>
    </source>
</evidence>
<dbReference type="InterPro" id="IPR006680">
    <property type="entry name" value="Amidohydro-rel"/>
</dbReference>
<proteinExistence type="predicted"/>
<feature type="domain" description="Amidohydrolase-related" evidence="2">
    <location>
        <begin position="76"/>
        <end position="299"/>
    </location>
</feature>
<dbReference type="InterPro" id="IPR032466">
    <property type="entry name" value="Metal_Hydrolase"/>
</dbReference>
<keyword evidence="1" id="KW-0732">Signal</keyword>
<dbReference type="Proteomes" id="UP000005824">
    <property type="component" value="Unassembled WGS sequence"/>
</dbReference>
<dbReference type="GO" id="GO:0016787">
    <property type="term" value="F:hydrolase activity"/>
    <property type="evidence" value="ECO:0007669"/>
    <property type="project" value="UniProtKB-KW"/>
</dbReference>
<dbReference type="InterPro" id="IPR006311">
    <property type="entry name" value="TAT_signal"/>
</dbReference>
<evidence type="ECO:0000259" key="2">
    <source>
        <dbReference type="Pfam" id="PF04909"/>
    </source>
</evidence>
<dbReference type="EMBL" id="ABVL01000004">
    <property type="protein sequence ID" value="EDY20644.1"/>
    <property type="molecule type" value="Genomic_DNA"/>
</dbReference>
<reference evidence="3 4" key="1">
    <citation type="journal article" date="2011" name="J. Bacteriol.">
        <title>Genome sequence of Chthoniobacter flavus Ellin428, an aerobic heterotrophic soil bacterium.</title>
        <authorList>
            <person name="Kant R."/>
            <person name="van Passel M.W."/>
            <person name="Palva A."/>
            <person name="Lucas S."/>
            <person name="Lapidus A."/>
            <person name="Glavina Del Rio T."/>
            <person name="Dalin E."/>
            <person name="Tice H."/>
            <person name="Bruce D."/>
            <person name="Goodwin L."/>
            <person name="Pitluck S."/>
            <person name="Larimer F.W."/>
            <person name="Land M.L."/>
            <person name="Hauser L."/>
            <person name="Sangwan P."/>
            <person name="de Vos W.M."/>
            <person name="Janssen P.H."/>
            <person name="Smidt H."/>
        </authorList>
    </citation>
    <scope>NUCLEOTIDE SEQUENCE [LARGE SCALE GENOMIC DNA]</scope>
    <source>
        <strain evidence="3 4">Ellin428</strain>
    </source>
</reference>
<sequence length="301" mass="33209" precursor="true">MPSFSRRNFLFTSAAAAVCTLVHAESAPAEPIIDIHQHTDYSGRTDEQMIAHQRTMGITHTVLLPAGRFYGLEAGASGNDRVQEVARQHPGEYFFFANEVPYLSDARDIIVAALKAGAHGIGEQKFMVDADSRAVAIVAEIAQEFSVPVLVHFQYGRYNTSFERFHTILEKYPKVNFIGHAQTWWANIDAKADQTVLYPKGPVTPGGITDRLLTDYPNMYGDMSAGSGLNAILRDEDHARGFFARHQDKLMYGSDCSDSVGTGAKCSGSQMLATIRRLAPDKAAERKILFENAKRVLKLPV</sequence>
<gene>
    <name evidence="3" type="ORF">CfE428DRAFT_1841</name>
</gene>
<keyword evidence="4" id="KW-1185">Reference proteome</keyword>
<name>B4CYV3_9BACT</name>